<dbReference type="EC" id="3.1.1.-" evidence="3"/>
<keyword evidence="2 3" id="KW-0378">Hydrolase</keyword>
<reference evidence="5" key="1">
    <citation type="submission" date="2020-12" db="EMBL/GenBank/DDBJ databases">
        <title>Genomic characterization of non-nitrogen-fixing Frankia strains.</title>
        <authorList>
            <person name="Carlos-Shanley C."/>
            <person name="Guerra T."/>
            <person name="Hahn D."/>
        </authorList>
    </citation>
    <scope>NUCLEOTIDE SEQUENCE</scope>
    <source>
        <strain evidence="5">CN6</strain>
    </source>
</reference>
<dbReference type="InterPro" id="IPR019826">
    <property type="entry name" value="Carboxylesterase_B_AS"/>
</dbReference>
<evidence type="ECO:0000256" key="1">
    <source>
        <dbReference type="ARBA" id="ARBA00005964"/>
    </source>
</evidence>
<comment type="caution">
    <text evidence="5">The sequence shown here is derived from an EMBL/GenBank/DDBJ whole genome shotgun (WGS) entry which is preliminary data.</text>
</comment>
<dbReference type="SUPFAM" id="SSF53474">
    <property type="entry name" value="alpha/beta-Hydrolases"/>
    <property type="match status" value="1"/>
</dbReference>
<dbReference type="InterPro" id="IPR002018">
    <property type="entry name" value="CarbesteraseB"/>
</dbReference>
<dbReference type="InterPro" id="IPR050309">
    <property type="entry name" value="Type-B_Carboxylest/Lipase"/>
</dbReference>
<feature type="domain" description="Carboxylesterase type B" evidence="4">
    <location>
        <begin position="4"/>
        <end position="520"/>
    </location>
</feature>
<dbReference type="RefSeq" id="WP_203005572.1">
    <property type="nucleotide sequence ID" value="NZ_JADWYU010000244.1"/>
</dbReference>
<keyword evidence="6" id="KW-1185">Reference proteome</keyword>
<proteinExistence type="inferred from homology"/>
<evidence type="ECO:0000313" key="6">
    <source>
        <dbReference type="Proteomes" id="UP000604475"/>
    </source>
</evidence>
<name>A0A937UMV7_9ACTN</name>
<dbReference type="Gene3D" id="3.40.50.1820">
    <property type="entry name" value="alpha/beta hydrolase"/>
    <property type="match status" value="1"/>
</dbReference>
<dbReference type="GO" id="GO:0016787">
    <property type="term" value="F:hydrolase activity"/>
    <property type="evidence" value="ECO:0007669"/>
    <property type="project" value="UniProtKB-KW"/>
</dbReference>
<dbReference type="EMBL" id="JAEACQ010000007">
    <property type="protein sequence ID" value="MBL7625620.1"/>
    <property type="molecule type" value="Genomic_DNA"/>
</dbReference>
<dbReference type="AlphaFoldDB" id="A0A937UMV7"/>
<evidence type="ECO:0000259" key="4">
    <source>
        <dbReference type="Pfam" id="PF00135"/>
    </source>
</evidence>
<protein>
    <recommendedName>
        <fullName evidence="3">Carboxylic ester hydrolase</fullName>
        <ecNumber evidence="3">3.1.1.-</ecNumber>
    </recommendedName>
</protein>
<dbReference type="Proteomes" id="UP000604475">
    <property type="component" value="Unassembled WGS sequence"/>
</dbReference>
<sequence length="540" mass="56718">MTGVVETTAGKVRGRIEENGTLAFLGVPYGGATSGARRFRPPPPPDPWAGVRDCVTWGPRCTQTMLRLGARYGADDPGADRAAALRRGIALVTLAGGGDKGPVSEDCLNLNVFTPGRDDARRPVLVWLHGGGFSSGSANNGVYLGDRLARRGDVVVVTVNHRLGVLGYLHLADLGGEAWAGSGNAGMLDVVLALEWVRDNIANFGGDPGRVTVFGQSGGGAKVSALLAMPAAEGLVHRAAVQSGPGLRVATAERADRAAHALLRELGLDVTRAEALRELPTRALMTAAAKAAAADGAVAGGAVAGGATAGGRAGSLDFVPVLDGVTIPAHPFDPAPAPPQRAVPVLVGCTADEATFMAAFHPRFGEFTMDEVRPWLEEAWGERAAARAALLRELRPYATPSFLRAWSQGIGFQTSTFLLADRKAAAGAAPAYAYLLAWRTPVLGEILGAPHCLDLPLVFDNHDRARFGGQDPDVHRLVDEMADAWLAFARNGDPSHPGLPAWPAYTAGERATMVFDRPTRLVHDPEPEIRAEFPPSPLFL</sequence>
<comment type="similarity">
    <text evidence="1 3">Belongs to the type-B carboxylesterase/lipase family.</text>
</comment>
<gene>
    <name evidence="5" type="ORF">I7412_00175</name>
</gene>
<organism evidence="5 6">
    <name type="scientific">Frankia nepalensis</name>
    <dbReference type="NCBI Taxonomy" id="1836974"/>
    <lineage>
        <taxon>Bacteria</taxon>
        <taxon>Bacillati</taxon>
        <taxon>Actinomycetota</taxon>
        <taxon>Actinomycetes</taxon>
        <taxon>Frankiales</taxon>
        <taxon>Frankiaceae</taxon>
        <taxon>Frankia</taxon>
    </lineage>
</organism>
<dbReference type="PROSITE" id="PS00122">
    <property type="entry name" value="CARBOXYLESTERASE_B_1"/>
    <property type="match status" value="1"/>
</dbReference>
<dbReference type="InterPro" id="IPR029058">
    <property type="entry name" value="AB_hydrolase_fold"/>
</dbReference>
<dbReference type="PANTHER" id="PTHR11559">
    <property type="entry name" value="CARBOXYLESTERASE"/>
    <property type="match status" value="1"/>
</dbReference>
<evidence type="ECO:0000256" key="3">
    <source>
        <dbReference type="RuleBase" id="RU361235"/>
    </source>
</evidence>
<accession>A0A937UMV7</accession>
<evidence type="ECO:0000256" key="2">
    <source>
        <dbReference type="ARBA" id="ARBA00022801"/>
    </source>
</evidence>
<dbReference type="Pfam" id="PF00135">
    <property type="entry name" value="COesterase"/>
    <property type="match status" value="1"/>
</dbReference>
<evidence type="ECO:0000313" key="5">
    <source>
        <dbReference type="EMBL" id="MBL7625620.1"/>
    </source>
</evidence>